<evidence type="ECO:0000313" key="2">
    <source>
        <dbReference type="EMBL" id="AMM32188.1"/>
    </source>
</evidence>
<dbReference type="SUPFAM" id="SSF54909">
    <property type="entry name" value="Dimeric alpha+beta barrel"/>
    <property type="match status" value="1"/>
</dbReference>
<dbReference type="PANTHER" id="PTHR33336:SF3">
    <property type="entry name" value="ABM DOMAIN-CONTAINING PROTEIN"/>
    <property type="match status" value="1"/>
</dbReference>
<proteinExistence type="predicted"/>
<dbReference type="EMBL" id="CP014518">
    <property type="protein sequence ID" value="AMM32188.1"/>
    <property type="molecule type" value="Genomic_DNA"/>
</dbReference>
<dbReference type="PANTHER" id="PTHR33336">
    <property type="entry name" value="QUINOL MONOOXYGENASE YGIN-RELATED"/>
    <property type="match status" value="1"/>
</dbReference>
<protein>
    <submittedName>
        <fullName evidence="2">Antibiotic biosynthesis monooxygenase</fullName>
    </submittedName>
</protein>
<dbReference type="Proteomes" id="UP000070134">
    <property type="component" value="Chromosome"/>
</dbReference>
<feature type="domain" description="ABM" evidence="1">
    <location>
        <begin position="27"/>
        <end position="89"/>
    </location>
</feature>
<accession>A0A126ZYD5</accession>
<dbReference type="InterPro" id="IPR007138">
    <property type="entry name" value="ABM_dom"/>
</dbReference>
<dbReference type="InterPro" id="IPR050744">
    <property type="entry name" value="AI-2_Isomerase_LsrG"/>
</dbReference>
<keyword evidence="2" id="KW-0503">Monooxygenase</keyword>
<evidence type="ECO:0000313" key="3">
    <source>
        <dbReference type="Proteomes" id="UP000070134"/>
    </source>
</evidence>
<name>A0A126ZYD5_9MICC</name>
<dbReference type="AlphaFoldDB" id="A0A126ZYD5"/>
<organism evidence="2 3">
    <name type="scientific">Sinomonas atrocyanea</name>
    <dbReference type="NCBI Taxonomy" id="37927"/>
    <lineage>
        <taxon>Bacteria</taxon>
        <taxon>Bacillati</taxon>
        <taxon>Actinomycetota</taxon>
        <taxon>Actinomycetes</taxon>
        <taxon>Micrococcales</taxon>
        <taxon>Micrococcaceae</taxon>
        <taxon>Sinomonas</taxon>
    </lineage>
</organism>
<sequence>MNPPSPADRNPAGPVAQEVWLMPVFIPSPDRAAELRTALHELQQTSRKDPGCIEYSVYEADGRFVLIEGWDSRADLESHNEQAHVQEFVGSSAYLLAEPFTVARIIPVS</sequence>
<dbReference type="Gene3D" id="3.30.70.100">
    <property type="match status" value="1"/>
</dbReference>
<keyword evidence="2" id="KW-0560">Oxidoreductase</keyword>
<evidence type="ECO:0000259" key="1">
    <source>
        <dbReference type="Pfam" id="PF03992"/>
    </source>
</evidence>
<keyword evidence="3" id="KW-1185">Reference proteome</keyword>
<reference evidence="2 3" key="1">
    <citation type="submission" date="2016-02" db="EMBL/GenBank/DDBJ databases">
        <title>Complete genome of Sinomonas atrocyanea KCTC 3377.</title>
        <authorList>
            <person name="Kim K.M."/>
        </authorList>
    </citation>
    <scope>NUCLEOTIDE SEQUENCE [LARGE SCALE GENOMIC DNA]</scope>
    <source>
        <strain evidence="2 3">KCTC 3377</strain>
    </source>
</reference>
<dbReference type="InterPro" id="IPR011008">
    <property type="entry name" value="Dimeric_a/b-barrel"/>
</dbReference>
<dbReference type="Pfam" id="PF03992">
    <property type="entry name" value="ABM"/>
    <property type="match status" value="1"/>
</dbReference>
<gene>
    <name evidence="2" type="ORF">SA2016_1511</name>
</gene>
<dbReference type="STRING" id="37927.SA2016_1511"/>
<dbReference type="KEGG" id="satk:SA2016_1511"/>
<dbReference type="GO" id="GO:0004497">
    <property type="term" value="F:monooxygenase activity"/>
    <property type="evidence" value="ECO:0007669"/>
    <property type="project" value="UniProtKB-KW"/>
</dbReference>